<comment type="caution">
    <text evidence="1">The sequence shown here is derived from an EMBL/GenBank/DDBJ whole genome shotgun (WGS) entry which is preliminary data.</text>
</comment>
<keyword evidence="2" id="KW-1185">Reference proteome</keyword>
<sequence length="61" mass="7199">MASVTIHNLEVRFTVEGDDNAVFTRLFERHMRAWDRAYQQECARRERGAADRSFGDRRVTP</sequence>
<evidence type="ECO:0000313" key="2">
    <source>
        <dbReference type="Proteomes" id="UP001183629"/>
    </source>
</evidence>
<dbReference type="RefSeq" id="WP_310424526.1">
    <property type="nucleotide sequence ID" value="NZ_JAVDYC010000001.1"/>
</dbReference>
<dbReference type="EMBL" id="JAVDYC010000001">
    <property type="protein sequence ID" value="MDR7327316.1"/>
    <property type="molecule type" value="Genomic_DNA"/>
</dbReference>
<proteinExistence type="predicted"/>
<gene>
    <name evidence="1" type="ORF">J2S44_007566</name>
</gene>
<protein>
    <submittedName>
        <fullName evidence="1">Uncharacterized protein</fullName>
    </submittedName>
</protein>
<accession>A0AAE3ZWW9</accession>
<reference evidence="1 2" key="1">
    <citation type="submission" date="2023-07" db="EMBL/GenBank/DDBJ databases">
        <title>Sequencing the genomes of 1000 actinobacteria strains.</title>
        <authorList>
            <person name="Klenk H.-P."/>
        </authorList>
    </citation>
    <scope>NUCLEOTIDE SEQUENCE [LARGE SCALE GENOMIC DNA]</scope>
    <source>
        <strain evidence="1 2">DSM 44711</strain>
    </source>
</reference>
<name>A0AAE3ZWW9_9ACTN</name>
<dbReference type="NCBIfam" id="NF045895">
    <property type="entry name" value="tail_region"/>
    <property type="match status" value="1"/>
</dbReference>
<dbReference type="Proteomes" id="UP001183629">
    <property type="component" value="Unassembled WGS sequence"/>
</dbReference>
<dbReference type="AlphaFoldDB" id="A0AAE3ZWW9"/>
<evidence type="ECO:0000313" key="1">
    <source>
        <dbReference type="EMBL" id="MDR7327316.1"/>
    </source>
</evidence>
<organism evidence="1 2">
    <name type="scientific">Catenuloplanes niger</name>
    <dbReference type="NCBI Taxonomy" id="587534"/>
    <lineage>
        <taxon>Bacteria</taxon>
        <taxon>Bacillati</taxon>
        <taxon>Actinomycetota</taxon>
        <taxon>Actinomycetes</taxon>
        <taxon>Micromonosporales</taxon>
        <taxon>Micromonosporaceae</taxon>
        <taxon>Catenuloplanes</taxon>
    </lineage>
</organism>